<dbReference type="GO" id="GO:0005634">
    <property type="term" value="C:nucleus"/>
    <property type="evidence" value="ECO:0000318"/>
    <property type="project" value="GO_Central"/>
</dbReference>
<reference evidence="9" key="2">
    <citation type="submission" date="2019-01" db="UniProtKB">
        <authorList>
            <consortium name="EnsemblPlants"/>
        </authorList>
    </citation>
    <scope>IDENTIFICATION</scope>
    <source>
        <strain evidence="9">cv. Heinz 1706</strain>
    </source>
</reference>
<dbReference type="Gramene" id="Solyc06g072370.3.1">
    <property type="protein sequence ID" value="Solyc06g072370.3.1"/>
    <property type="gene ID" value="Solyc06g072370.3"/>
</dbReference>
<accession>A0A3Q7HUZ5</accession>
<dbReference type="SMART" id="SM01226">
    <property type="entry name" value="GAGA_bind"/>
    <property type="match status" value="1"/>
</dbReference>
<comment type="function">
    <text evidence="7">Transcriptional regulator that specifically binds to GA-rich elements (GAGA-repeats) present in regulatory sequences of genes involved in developmental processes.</text>
</comment>
<dbReference type="AlphaFoldDB" id="A0A3Q7HUZ5"/>
<organism evidence="9">
    <name type="scientific">Solanum lycopersicum</name>
    <name type="common">Tomato</name>
    <name type="synonym">Lycopersicon esculentum</name>
    <dbReference type="NCBI Taxonomy" id="4081"/>
    <lineage>
        <taxon>Eukaryota</taxon>
        <taxon>Viridiplantae</taxon>
        <taxon>Streptophyta</taxon>
        <taxon>Embryophyta</taxon>
        <taxon>Tracheophyta</taxon>
        <taxon>Spermatophyta</taxon>
        <taxon>Magnoliopsida</taxon>
        <taxon>eudicotyledons</taxon>
        <taxon>Gunneridae</taxon>
        <taxon>Pentapetalae</taxon>
        <taxon>asterids</taxon>
        <taxon>lamiids</taxon>
        <taxon>Solanales</taxon>
        <taxon>Solanaceae</taxon>
        <taxon>Solanoideae</taxon>
        <taxon>Solaneae</taxon>
        <taxon>Solanum</taxon>
        <taxon>Solanum subgen. Lycopersicon</taxon>
    </lineage>
</organism>
<dbReference type="PANTHER" id="PTHR31421">
    <property type="entry name" value="PROTEIN BASIC PENTACYSTEINE3"/>
    <property type="match status" value="1"/>
</dbReference>
<comment type="subcellular location">
    <subcellularLocation>
        <location evidence="1 7">Nucleus</location>
    </subcellularLocation>
</comment>
<feature type="region of interest" description="Disordered" evidence="8">
    <location>
        <begin position="138"/>
        <end position="184"/>
    </location>
</feature>
<feature type="compositionally biased region" description="Basic residues" evidence="8">
    <location>
        <begin position="155"/>
        <end position="165"/>
    </location>
</feature>
<evidence type="ECO:0000313" key="9">
    <source>
        <dbReference type="EnsemblPlants" id="Solyc06g072370.3.1"/>
    </source>
</evidence>
<name>A0A3Q7HUZ5_SOLLC</name>
<evidence type="ECO:0000256" key="2">
    <source>
        <dbReference type="ARBA" id="ARBA00007911"/>
    </source>
</evidence>
<evidence type="ECO:0000256" key="6">
    <source>
        <dbReference type="ARBA" id="ARBA00023242"/>
    </source>
</evidence>
<evidence type="ECO:0000256" key="4">
    <source>
        <dbReference type="ARBA" id="ARBA00023125"/>
    </source>
</evidence>
<dbReference type="GO" id="GO:0043565">
    <property type="term" value="F:sequence-specific DNA binding"/>
    <property type="evidence" value="ECO:0000318"/>
    <property type="project" value="GO_Central"/>
</dbReference>
<reference evidence="9" key="1">
    <citation type="journal article" date="2012" name="Nature">
        <title>The tomato genome sequence provides insights into fleshy fruit evolution.</title>
        <authorList>
            <consortium name="Tomato Genome Consortium"/>
        </authorList>
    </citation>
    <scope>NUCLEOTIDE SEQUENCE [LARGE SCALE GENOMIC DNA]</scope>
    <source>
        <strain evidence="9">cv. Heinz 1706</strain>
    </source>
</reference>
<dbReference type="STRING" id="4081.A0A3Q7HUZ5"/>
<keyword evidence="6 7" id="KW-0539">Nucleus</keyword>
<dbReference type="PaxDb" id="4081-Solyc06g072370.2.1"/>
<dbReference type="GO" id="GO:0003700">
    <property type="term" value="F:DNA-binding transcription factor activity"/>
    <property type="evidence" value="ECO:0000318"/>
    <property type="project" value="GO_Central"/>
</dbReference>
<keyword evidence="5 7" id="KW-0804">Transcription</keyword>
<comment type="similarity">
    <text evidence="2 7">Belongs to the BBR/BPC family.</text>
</comment>
<dbReference type="InterPro" id="IPR010409">
    <property type="entry name" value="GAGA-bd_tscrpt_act"/>
</dbReference>
<dbReference type="PANTHER" id="PTHR31421:SF22">
    <property type="entry name" value="PROTEIN BASIC PENTACYSTEINE3"/>
    <property type="match status" value="1"/>
</dbReference>
<evidence type="ECO:0000313" key="10">
    <source>
        <dbReference type="Proteomes" id="UP000004994"/>
    </source>
</evidence>
<dbReference type="EnsemblPlants" id="Solyc06g072370.3.1">
    <property type="protein sequence ID" value="Solyc06g072370.3.1"/>
    <property type="gene ID" value="Solyc06g072370.3"/>
</dbReference>
<dbReference type="Proteomes" id="UP000004994">
    <property type="component" value="Chromosome 6"/>
</dbReference>
<evidence type="ECO:0000256" key="5">
    <source>
        <dbReference type="ARBA" id="ARBA00023163"/>
    </source>
</evidence>
<keyword evidence="3 7" id="KW-0805">Transcription regulation</keyword>
<dbReference type="InParanoid" id="A0A3Q7HUZ5"/>
<dbReference type="GO" id="GO:0009723">
    <property type="term" value="P:response to ethylene"/>
    <property type="evidence" value="ECO:0000318"/>
    <property type="project" value="GO_Central"/>
</dbReference>
<feature type="compositionally biased region" description="Low complexity" evidence="8">
    <location>
        <begin position="49"/>
        <end position="61"/>
    </location>
</feature>
<proteinExistence type="inferred from homology"/>
<keyword evidence="4 7" id="KW-0238">DNA-binding</keyword>
<evidence type="ECO:0000256" key="1">
    <source>
        <dbReference type="ARBA" id="ARBA00004123"/>
    </source>
</evidence>
<evidence type="ECO:0000256" key="7">
    <source>
        <dbReference type="RuleBase" id="RU367160"/>
    </source>
</evidence>
<sequence>MDGNGGMHIRNWSYFEPTPTVPKGHLGLQFVSSMNEKPPHFRNIHDNHQQQQQSHQPDHPSVMASTNGGAFHHHRVCGLSESPMPMEYMRDSWVNQKDYREKYLNVLSSMQMHQQPNLVKVETAPLVEEVCQEGDNIGGLAKKRGAGQSQELKSPKPKKAKKATRAPKDESTSSPPRARAPRKSAEVVINGINMDISVIPIPICSCTGAAQQCYRWGCGGWQSACCTTNLSSYPLPMNVKRRGSRIAGRKMSLGAFKKVLEKLASEGYNFSNPIDLKPHWARHGTNKFVIIR</sequence>
<gene>
    <name evidence="9" type="primary">BBR/BPC5</name>
</gene>
<feature type="region of interest" description="Disordered" evidence="8">
    <location>
        <begin position="42"/>
        <end position="62"/>
    </location>
</feature>
<keyword evidence="10" id="KW-1185">Reference proteome</keyword>
<evidence type="ECO:0000256" key="8">
    <source>
        <dbReference type="SAM" id="MobiDB-lite"/>
    </source>
</evidence>
<protein>
    <recommendedName>
        <fullName evidence="7">GAGA-binding transcriptional activator</fullName>
    </recommendedName>
</protein>
<dbReference type="Pfam" id="PF06217">
    <property type="entry name" value="GAGA_bind"/>
    <property type="match status" value="1"/>
</dbReference>
<dbReference type="OMA" id="KPEGRAC"/>
<evidence type="ECO:0000256" key="3">
    <source>
        <dbReference type="ARBA" id="ARBA00023015"/>
    </source>
</evidence>